<dbReference type="EMBL" id="CAMPGE010015116">
    <property type="protein sequence ID" value="CAI2373758.1"/>
    <property type="molecule type" value="Genomic_DNA"/>
</dbReference>
<keyword evidence="1" id="KW-0862">Zinc</keyword>
<organism evidence="5 6">
    <name type="scientific">Euplotes crassus</name>
    <dbReference type="NCBI Taxonomy" id="5936"/>
    <lineage>
        <taxon>Eukaryota</taxon>
        <taxon>Sar</taxon>
        <taxon>Alveolata</taxon>
        <taxon>Ciliophora</taxon>
        <taxon>Intramacronucleata</taxon>
        <taxon>Spirotrichea</taxon>
        <taxon>Hypotrichia</taxon>
        <taxon>Euplotida</taxon>
        <taxon>Euplotidae</taxon>
        <taxon>Moneuplotes</taxon>
    </lineage>
</organism>
<evidence type="ECO:0000256" key="1">
    <source>
        <dbReference type="PROSITE-ProRule" id="PRU00024"/>
    </source>
</evidence>
<evidence type="ECO:0000313" key="5">
    <source>
        <dbReference type="EMBL" id="CAI2373758.1"/>
    </source>
</evidence>
<keyword evidence="1" id="KW-0479">Metal-binding</keyword>
<comment type="caution">
    <text evidence="5">The sequence shown here is derived from an EMBL/GenBank/DDBJ whole genome shotgun (WGS) entry which is preliminary data.</text>
</comment>
<dbReference type="InterPro" id="IPR025605">
    <property type="entry name" value="OST-HTH/LOTUS_dom"/>
</dbReference>
<feature type="region of interest" description="Disordered" evidence="2">
    <location>
        <begin position="212"/>
        <end position="240"/>
    </location>
</feature>
<feature type="compositionally biased region" description="Basic and acidic residues" evidence="2">
    <location>
        <begin position="1013"/>
        <end position="1039"/>
    </location>
</feature>
<dbReference type="AlphaFoldDB" id="A0AAD1XJ90"/>
<evidence type="ECO:0000259" key="4">
    <source>
        <dbReference type="PROSITE" id="PS51644"/>
    </source>
</evidence>
<feature type="compositionally biased region" description="Polar residues" evidence="2">
    <location>
        <begin position="610"/>
        <end position="620"/>
    </location>
</feature>
<dbReference type="Proteomes" id="UP001295684">
    <property type="component" value="Unassembled WGS sequence"/>
</dbReference>
<dbReference type="PROSITE" id="PS50119">
    <property type="entry name" value="ZF_BBOX"/>
    <property type="match status" value="1"/>
</dbReference>
<dbReference type="Pfam" id="PF12872">
    <property type="entry name" value="OST-HTH"/>
    <property type="match status" value="1"/>
</dbReference>
<keyword evidence="1" id="KW-0863">Zinc-finger</keyword>
<accession>A0AAD1XJ90</accession>
<dbReference type="PROSITE" id="PS51644">
    <property type="entry name" value="HTH_OST"/>
    <property type="match status" value="1"/>
</dbReference>
<feature type="compositionally biased region" description="Polar residues" evidence="2">
    <location>
        <begin position="1069"/>
        <end position="1080"/>
    </location>
</feature>
<evidence type="ECO:0000256" key="2">
    <source>
        <dbReference type="SAM" id="MobiDB-lite"/>
    </source>
</evidence>
<evidence type="ECO:0008006" key="7">
    <source>
        <dbReference type="Google" id="ProtNLM"/>
    </source>
</evidence>
<feature type="region of interest" description="Disordered" evidence="2">
    <location>
        <begin position="427"/>
        <end position="485"/>
    </location>
</feature>
<evidence type="ECO:0000259" key="3">
    <source>
        <dbReference type="PROSITE" id="PS50119"/>
    </source>
</evidence>
<feature type="compositionally biased region" description="Basic and acidic residues" evidence="2">
    <location>
        <begin position="215"/>
        <end position="234"/>
    </location>
</feature>
<dbReference type="InterPro" id="IPR041966">
    <property type="entry name" value="LOTUS-like"/>
</dbReference>
<dbReference type="InterPro" id="IPR000315">
    <property type="entry name" value="Znf_B-box"/>
</dbReference>
<feature type="region of interest" description="Disordered" evidence="2">
    <location>
        <begin position="993"/>
        <end position="1121"/>
    </location>
</feature>
<feature type="region of interest" description="Disordered" evidence="2">
    <location>
        <begin position="596"/>
        <end position="620"/>
    </location>
</feature>
<gene>
    <name evidence="5" type="ORF">ECRASSUSDP1_LOCUS15106</name>
</gene>
<dbReference type="CDD" id="cd19757">
    <property type="entry name" value="Bbox1"/>
    <property type="match status" value="1"/>
</dbReference>
<feature type="compositionally biased region" description="Basic and acidic residues" evidence="2">
    <location>
        <begin position="436"/>
        <end position="446"/>
    </location>
</feature>
<feature type="domain" description="HTH OST-type" evidence="4">
    <location>
        <begin position="708"/>
        <end position="781"/>
    </location>
</feature>
<dbReference type="InterPro" id="IPR025677">
    <property type="entry name" value="OST-HTH-assoc_dom"/>
</dbReference>
<keyword evidence="6" id="KW-1185">Reference proteome</keyword>
<name>A0AAD1XJ90_EUPCR</name>
<dbReference type="Pfam" id="PF14418">
    <property type="entry name" value="OHA"/>
    <property type="match status" value="1"/>
</dbReference>
<dbReference type="Gene3D" id="3.30.420.610">
    <property type="entry name" value="LOTUS domain-like"/>
    <property type="match status" value="1"/>
</dbReference>
<protein>
    <recommendedName>
        <fullName evidence="7">B box-type domain-containing protein</fullName>
    </recommendedName>
</protein>
<feature type="compositionally biased region" description="Polar residues" evidence="2">
    <location>
        <begin position="1100"/>
        <end position="1110"/>
    </location>
</feature>
<evidence type="ECO:0000313" key="6">
    <source>
        <dbReference type="Proteomes" id="UP001295684"/>
    </source>
</evidence>
<feature type="domain" description="B box-type" evidence="3">
    <location>
        <begin position="56"/>
        <end position="102"/>
    </location>
</feature>
<proteinExistence type="predicted"/>
<dbReference type="GO" id="GO:0008270">
    <property type="term" value="F:zinc ion binding"/>
    <property type="evidence" value="ECO:0007669"/>
    <property type="project" value="UniProtKB-KW"/>
</dbReference>
<dbReference type="SMART" id="SM00336">
    <property type="entry name" value="BBOX"/>
    <property type="match status" value="1"/>
</dbReference>
<sequence length="1121" mass="127562">MECNKCGQASGFLRCEMCDPPQYLCQRCDQEVHHPLTEAEKDSSNLSTSYLRENHERIYVCEECEEKLSQMSCKECEQFLCQDCDKKIHNKGARKKHNRIPKNKLEPLSFMDRNDDEYEDCVPSLIQQSLNSIMDDQINVLSDHEGEFNCLDMSAEKYKVDTNYSHGYTNTSLPQALSTKSSGGLSVGTANSFLPIDKRSYLSQPLALKSSRSVNSRDELDPKARCERGTRNKSDSYSNPNKSFTSCGQSYYSLFNTNTITFHNGNIDASLYSVKNKQVKIPYYQPYVKVDRKLPSKIENKILDVQKILRALAEEGILMIENKELLAHLGNNSQIIKACEDYGIIHTTYRQFSTKKQVFHSLNLDIISHECILWCLRSLKRDEMTPNEKAIQSRIKEAFCYKVTTWLWDHVMSSILLKFQPDAITKTQVSNSNSKNGDDSCQKEDSEHNEDEFPALENDSGLLSSAPEENKASRNKQRIKIGGSERRSHYSKKFIHTKNGKKLYYQFFDGTKEDILFELEEDFSTTDSNVSGCQQSSYIIYPAGDTWVGYDQSPNDTIEEEVYNTFITFLKEYFSNDLKTFWEKYDSIIKNEGVDHDTKVSKPKKHRNSTEATNSKISGQISSLNEEKKAIPGGRYGCAQFAKTCGPSELSQCSLGKLSQMVQKAINDDVIKYQKTLLVWSEPFSSDIPNMFNSQEEINQKKLEINHKLECIKKVLISILIANPEGVSLAQLPAFIKKRLPFNYSLPELGFAKLKDLILSMGDQIRIDNKSNNHPYAILINPKAYHKGLSHSEDFHPMPNQFPGYSHYGRQSSDMSIPQRMVHGSRDYDMYNRKCNNSYSMTPKNYYPVFPSFQQHNELRRDESSSSFQSADKYNLNGNDSIYVPQATSLYGTQVNPPQLNISHCRNNTGSDIGYENSSFPIFSGKLKQGNLSQDYSQYPDFNGKIWQPIEANEELIEVNSSLFLSENSSNFNFDGSRSTSPKQHERVVSNLSNPYFGAGDQRFGTSNSNIERIPEEGKSEEVKSEEVKSEEVKSEKGRQASISSDFKEVKNETEAPQQAKPTVPKQIHPNTAHSNSKLVPTSKIFLPSNKNKLGPRQGETFTQNIQSVSKLKAKTDRIDP</sequence>
<reference evidence="5" key="1">
    <citation type="submission" date="2023-07" db="EMBL/GenBank/DDBJ databases">
        <authorList>
            <consortium name="AG Swart"/>
            <person name="Singh M."/>
            <person name="Singh A."/>
            <person name="Seah K."/>
            <person name="Emmerich C."/>
        </authorList>
    </citation>
    <scope>NUCLEOTIDE SEQUENCE</scope>
    <source>
        <strain evidence="5">DP1</strain>
    </source>
</reference>
<dbReference type="Pfam" id="PF00643">
    <property type="entry name" value="zf-B_box"/>
    <property type="match status" value="1"/>
</dbReference>